<organism evidence="1">
    <name type="scientific">Arundo donax</name>
    <name type="common">Giant reed</name>
    <name type="synonym">Donax arundinaceus</name>
    <dbReference type="NCBI Taxonomy" id="35708"/>
    <lineage>
        <taxon>Eukaryota</taxon>
        <taxon>Viridiplantae</taxon>
        <taxon>Streptophyta</taxon>
        <taxon>Embryophyta</taxon>
        <taxon>Tracheophyta</taxon>
        <taxon>Spermatophyta</taxon>
        <taxon>Magnoliopsida</taxon>
        <taxon>Liliopsida</taxon>
        <taxon>Poales</taxon>
        <taxon>Poaceae</taxon>
        <taxon>PACMAD clade</taxon>
        <taxon>Arundinoideae</taxon>
        <taxon>Arundineae</taxon>
        <taxon>Arundo</taxon>
    </lineage>
</organism>
<reference evidence="1" key="2">
    <citation type="journal article" date="2015" name="Data Brief">
        <title>Shoot transcriptome of the giant reed, Arundo donax.</title>
        <authorList>
            <person name="Barrero R.A."/>
            <person name="Guerrero F.D."/>
            <person name="Moolhuijzen P."/>
            <person name="Goolsby J.A."/>
            <person name="Tidwell J."/>
            <person name="Bellgard S.E."/>
            <person name="Bellgard M.I."/>
        </authorList>
    </citation>
    <scope>NUCLEOTIDE SEQUENCE</scope>
    <source>
        <tissue evidence="1">Shoot tissue taken approximately 20 cm above the soil surface</tissue>
    </source>
</reference>
<dbReference type="EMBL" id="GBRH01170378">
    <property type="protein sequence ID" value="JAE27518.1"/>
    <property type="molecule type" value="Transcribed_RNA"/>
</dbReference>
<evidence type="ECO:0000313" key="1">
    <source>
        <dbReference type="EMBL" id="JAE27518.1"/>
    </source>
</evidence>
<protein>
    <submittedName>
        <fullName evidence="1">Uncharacterized protein</fullName>
    </submittedName>
</protein>
<name>A0A0A9H3S5_ARUDO</name>
<reference evidence="1" key="1">
    <citation type="submission" date="2014-09" db="EMBL/GenBank/DDBJ databases">
        <authorList>
            <person name="Magalhaes I.L.F."/>
            <person name="Oliveira U."/>
            <person name="Santos F.R."/>
            <person name="Vidigal T.H.D.A."/>
            <person name="Brescovit A.D."/>
            <person name="Santos A.J."/>
        </authorList>
    </citation>
    <scope>NUCLEOTIDE SEQUENCE</scope>
    <source>
        <tissue evidence="1">Shoot tissue taken approximately 20 cm above the soil surface</tissue>
    </source>
</reference>
<proteinExistence type="predicted"/>
<sequence length="8" mass="1048">MFVDRYMS</sequence>
<accession>A0A0A9H3S5</accession>